<accession>A0ABX7ABX4</accession>
<dbReference type="EMBL" id="CP067099">
    <property type="protein sequence ID" value="QQO61355.1"/>
    <property type="molecule type" value="Genomic_DNA"/>
</dbReference>
<keyword evidence="3" id="KW-1185">Reference proteome</keyword>
<evidence type="ECO:0008006" key="4">
    <source>
        <dbReference type="Google" id="ProtNLM"/>
    </source>
</evidence>
<protein>
    <recommendedName>
        <fullName evidence="4">Apea-like HEPN domain-containing protein</fullName>
    </recommendedName>
</protein>
<dbReference type="RefSeq" id="WP_337979480.1">
    <property type="nucleotide sequence ID" value="NZ_CP067099.1"/>
</dbReference>
<name>A0ABX7ABX4_9GAMM</name>
<dbReference type="Proteomes" id="UP000596157">
    <property type="component" value="Chromosome"/>
</dbReference>
<feature type="region of interest" description="Disordered" evidence="1">
    <location>
        <begin position="348"/>
        <end position="373"/>
    </location>
</feature>
<evidence type="ECO:0000256" key="1">
    <source>
        <dbReference type="SAM" id="MobiDB-lite"/>
    </source>
</evidence>
<gene>
    <name evidence="2" type="ORF">JI723_13875</name>
</gene>
<evidence type="ECO:0000313" key="3">
    <source>
        <dbReference type="Proteomes" id="UP000596157"/>
    </source>
</evidence>
<evidence type="ECO:0000313" key="2">
    <source>
        <dbReference type="EMBL" id="QQO61355.1"/>
    </source>
</evidence>
<sequence length="373" mass="43198">MFEVEYLFVFDEGSKTVATEQNIAQFIQNNRKLGFEGGVITFKGKTYKVKKETINGNSKNKVCVITLSSEMDKNLDNAREFYNVYVEFTDTLREIKKTKLVVLTNTVSQFLCKEAYEYINRAENKMRKLITLFMTTKIGAYWEKIYTPDDFGKSVKNERDLDADDLHNVLFYVNFSTLGDVLFDGYKTLDINELQRRLQSDKIDISEIKEGFVPRSNWDRFFEEIVGEESKNISKDWDLLYELRNKVAHNKNINIDDFNKIKGVSNRVVRVVDGAINKIRDVSVSTSDEPVRNLSQIIGDNSSQFAKIIYHRNFGEKINSMDTGEQTLFNKIINRVITEISNSIKSDECEFSPETPKEPEIEIKFVSPNNDQE</sequence>
<organism evidence="2 3">
    <name type="scientific">Providencia manganoxydans</name>
    <dbReference type="NCBI Taxonomy" id="2923283"/>
    <lineage>
        <taxon>Bacteria</taxon>
        <taxon>Pseudomonadati</taxon>
        <taxon>Pseudomonadota</taxon>
        <taxon>Gammaproteobacteria</taxon>
        <taxon>Enterobacterales</taxon>
        <taxon>Morganellaceae</taxon>
        <taxon>Providencia</taxon>
    </lineage>
</organism>
<reference evidence="3" key="1">
    <citation type="submission" date="2021-01" db="EMBL/GenBank/DDBJ databases">
        <title>Providencia vermicola LLDRA6, a soil-borne Mn(II)-oxidizing bacterium, exploits a strategy of superoxide production coupled to hydrogen peroxide consumption to generate Mn oxides, as revealed by transcriptional up-regulation of genes for phenylacetic acid catabolism.</title>
        <authorList>
            <person name="Chen S."/>
            <person name="Ding Z."/>
            <person name="Chen J."/>
            <person name="Luo J."/>
            <person name="Ruan X."/>
            <person name="Li Z."/>
            <person name="Liao F."/>
            <person name="He J."/>
            <person name="Li D."/>
        </authorList>
    </citation>
    <scope>NUCLEOTIDE SEQUENCE [LARGE SCALE GENOMIC DNA]</scope>
    <source>
        <strain evidence="3">LLDRA6</strain>
    </source>
</reference>
<proteinExistence type="predicted"/>
<dbReference type="GeneID" id="92279826"/>